<dbReference type="RefSeq" id="YP_009478324.1">
    <property type="nucleotide sequence ID" value="NC_037480.1"/>
</dbReference>
<keyword evidence="6 8" id="KW-0139">CF(1)</keyword>
<evidence type="ECO:0000256" key="1">
    <source>
        <dbReference type="ARBA" id="ARBA00004170"/>
    </source>
</evidence>
<keyword evidence="12" id="KW-0150">Chloroplast</keyword>
<dbReference type="SUPFAM" id="SSF51344">
    <property type="entry name" value="Epsilon subunit of F1F0-ATP synthase N-terminal domain"/>
    <property type="match status" value="1"/>
</dbReference>
<dbReference type="PANTHER" id="PTHR13822:SF10">
    <property type="entry name" value="ATP SYNTHASE EPSILON CHAIN, CHLOROPLASTIC"/>
    <property type="match status" value="1"/>
</dbReference>
<comment type="subunit">
    <text evidence="8 9">F-type ATPases have 2 components, CF(1) - the catalytic core - and CF(0) - the membrane proton channel. CF(1) has five subunits: alpha(3), beta(3), gamma(1), delta(1), epsilon(1). CF(0) has three main subunits: a, b and c.</text>
</comment>
<dbReference type="PANTHER" id="PTHR13822">
    <property type="entry name" value="ATP SYNTHASE DELTA/EPSILON CHAIN"/>
    <property type="match status" value="1"/>
</dbReference>
<dbReference type="InterPro" id="IPR001469">
    <property type="entry name" value="ATP_synth_F1_dsu/esu"/>
</dbReference>
<gene>
    <name evidence="8 12" type="primary">atpE</name>
</gene>
<evidence type="ECO:0000256" key="6">
    <source>
        <dbReference type="ARBA" id="ARBA00023196"/>
    </source>
</evidence>
<keyword evidence="7 8" id="KW-0066">ATP synthesis</keyword>
<protein>
    <recommendedName>
        <fullName evidence="8 9">ATP synthase epsilon chain, chloroplastic</fullName>
    </recommendedName>
    <alternativeName>
        <fullName evidence="8">ATP synthase F1 sector epsilon subunit</fullName>
    </alternativeName>
    <alternativeName>
        <fullName evidence="8">F-ATPase epsilon subunit</fullName>
    </alternativeName>
</protein>
<dbReference type="EMBL" id="AP018373">
    <property type="protein sequence ID" value="BBD20231.1"/>
    <property type="molecule type" value="Genomic_DNA"/>
</dbReference>
<organism evidence="12">
    <name type="scientific">Prototheca cutis</name>
    <dbReference type="NCBI Taxonomy" id="575411"/>
    <lineage>
        <taxon>Eukaryota</taxon>
        <taxon>Viridiplantae</taxon>
        <taxon>Chlorophyta</taxon>
        <taxon>core chlorophytes</taxon>
        <taxon>Trebouxiophyceae</taxon>
        <taxon>Chlorellales</taxon>
        <taxon>Chlorellaceae</taxon>
        <taxon>Prototheca</taxon>
    </lineage>
</organism>
<dbReference type="Pfam" id="PF02823">
    <property type="entry name" value="ATP-synt_DE_N"/>
    <property type="match status" value="1"/>
</dbReference>
<keyword evidence="3 8" id="KW-0813">Transport</keyword>
<accession>A0A2Z6BET1</accession>
<dbReference type="NCBIfam" id="TIGR01216">
    <property type="entry name" value="ATP_synt_epsi"/>
    <property type="match status" value="1"/>
</dbReference>
<feature type="domain" description="ATP synthase F1 complex delta/epsilon subunit N-terminal" evidence="11">
    <location>
        <begin position="8"/>
        <end position="82"/>
    </location>
</feature>
<feature type="chain" id="PRO_5016317744" description="ATP synthase epsilon chain, chloroplastic" evidence="10">
    <location>
        <begin position="23"/>
        <end position="134"/>
    </location>
</feature>
<evidence type="ECO:0000256" key="9">
    <source>
        <dbReference type="RuleBase" id="RU003655"/>
    </source>
</evidence>
<dbReference type="CDD" id="cd12152">
    <property type="entry name" value="F1-ATPase_delta"/>
    <property type="match status" value="1"/>
</dbReference>
<keyword evidence="8 9" id="KW-0793">Thylakoid</keyword>
<keyword evidence="4 8" id="KW-0406">Ion transport</keyword>
<keyword evidence="10" id="KW-0732">Signal</keyword>
<dbReference type="InterPro" id="IPR020546">
    <property type="entry name" value="ATP_synth_F1_dsu/esu_N"/>
</dbReference>
<keyword evidence="9 12" id="KW-0934">Plastid</keyword>
<comment type="subcellular location">
    <subcellularLocation>
        <location evidence="1">Membrane</location>
        <topology evidence="1">Peripheral membrane protein</topology>
    </subcellularLocation>
    <subcellularLocation>
        <location evidence="8">Plastid</location>
        <location evidence="8">Chloroplast thylakoid membrane</location>
        <topology evidence="8">Peripheral membrane protein</topology>
    </subcellularLocation>
</comment>
<dbReference type="GO" id="GO:0045259">
    <property type="term" value="C:proton-transporting ATP synthase complex"/>
    <property type="evidence" value="ECO:0007669"/>
    <property type="project" value="UniProtKB-KW"/>
</dbReference>
<evidence type="ECO:0000256" key="5">
    <source>
        <dbReference type="ARBA" id="ARBA00023136"/>
    </source>
</evidence>
<evidence type="ECO:0000313" key="12">
    <source>
        <dbReference type="EMBL" id="BBD20231.1"/>
    </source>
</evidence>
<dbReference type="InterPro" id="IPR036771">
    <property type="entry name" value="ATPsynth_dsu/esu_N"/>
</dbReference>
<sequence length="134" mass="15380">MIIMTIIIKILTLSGFFYQNKAKKIILPTTTGYISILENYTSFMTALDIGILSIFSEEEIYSYIIFGGFAIIKQNNVNILTNIVEVSNKLDISQYNLEFQKAKSILESAETEKQRINAIFQYKLAKARYESIQK</sequence>
<comment type="function">
    <text evidence="8 9">Produces ATP from ADP in the presence of a proton gradient across the membrane.</text>
</comment>
<name>A0A2Z6BET1_9CHLO</name>
<evidence type="ECO:0000256" key="10">
    <source>
        <dbReference type="SAM" id="SignalP"/>
    </source>
</evidence>
<dbReference type="GO" id="GO:0046933">
    <property type="term" value="F:proton-transporting ATP synthase activity, rotational mechanism"/>
    <property type="evidence" value="ECO:0007669"/>
    <property type="project" value="UniProtKB-UniRule"/>
</dbReference>
<comment type="similarity">
    <text evidence="2 8 9">Belongs to the ATPase epsilon chain family.</text>
</comment>
<evidence type="ECO:0000256" key="2">
    <source>
        <dbReference type="ARBA" id="ARBA00005712"/>
    </source>
</evidence>
<evidence type="ECO:0000256" key="7">
    <source>
        <dbReference type="ARBA" id="ARBA00023310"/>
    </source>
</evidence>
<dbReference type="AlphaFoldDB" id="A0A2Z6BET1"/>
<feature type="signal peptide" evidence="10">
    <location>
        <begin position="1"/>
        <end position="22"/>
    </location>
</feature>
<dbReference type="HAMAP" id="MF_00530">
    <property type="entry name" value="ATP_synth_epsil_bac"/>
    <property type="match status" value="1"/>
</dbReference>
<dbReference type="Gene3D" id="2.60.15.10">
    <property type="entry name" value="F0F1 ATP synthase delta/epsilon subunit, N-terminal"/>
    <property type="match status" value="1"/>
</dbReference>
<proteinExistence type="inferred from homology"/>
<evidence type="ECO:0000256" key="8">
    <source>
        <dbReference type="HAMAP-Rule" id="MF_00530"/>
    </source>
</evidence>
<dbReference type="GO" id="GO:0009535">
    <property type="term" value="C:chloroplast thylakoid membrane"/>
    <property type="evidence" value="ECO:0007669"/>
    <property type="project" value="UniProtKB-SubCell"/>
</dbReference>
<keyword evidence="8 9" id="KW-0375">Hydrogen ion transport</keyword>
<reference evidence="12" key="1">
    <citation type="journal article" date="2018" name="Sci. Rep.">
        <title>Multiple losses of photosynthesis and convergent reductive genome evolution in the colourless green algae Prototheca.</title>
        <authorList>
            <person name="Suzuki S."/>
            <person name="Endoh R."/>
            <person name="Manabe R.I."/>
            <person name="Ohkuma M."/>
            <person name="Hirakawa Y."/>
        </authorList>
    </citation>
    <scope>NUCLEOTIDE SEQUENCE</scope>
    <source>
        <strain evidence="12">JCM 15793</strain>
    </source>
</reference>
<evidence type="ECO:0000256" key="4">
    <source>
        <dbReference type="ARBA" id="ARBA00023065"/>
    </source>
</evidence>
<dbReference type="GO" id="GO:0005524">
    <property type="term" value="F:ATP binding"/>
    <property type="evidence" value="ECO:0007669"/>
    <property type="project" value="UniProtKB-UniRule"/>
</dbReference>
<keyword evidence="5 8" id="KW-0472">Membrane</keyword>
<evidence type="ECO:0000259" key="11">
    <source>
        <dbReference type="Pfam" id="PF02823"/>
    </source>
</evidence>
<evidence type="ECO:0000256" key="3">
    <source>
        <dbReference type="ARBA" id="ARBA00022448"/>
    </source>
</evidence>
<geneLocation type="chloroplast" evidence="12"/>
<dbReference type="GeneID" id="36676091"/>